<proteinExistence type="predicted"/>
<accession>X1SAU6</accession>
<name>X1SAU6_9ZZZZ</name>
<protein>
    <submittedName>
        <fullName evidence="1">Uncharacterized protein</fullName>
    </submittedName>
</protein>
<dbReference type="EMBL" id="BARW01016355">
    <property type="protein sequence ID" value="GAI90147.1"/>
    <property type="molecule type" value="Genomic_DNA"/>
</dbReference>
<reference evidence="1" key="1">
    <citation type="journal article" date="2014" name="Front. Microbiol.">
        <title>High frequency of phylogenetically diverse reductive dehalogenase-homologous genes in deep subseafloor sedimentary metagenomes.</title>
        <authorList>
            <person name="Kawai M."/>
            <person name="Futagami T."/>
            <person name="Toyoda A."/>
            <person name="Takaki Y."/>
            <person name="Nishi S."/>
            <person name="Hori S."/>
            <person name="Arai W."/>
            <person name="Tsubouchi T."/>
            <person name="Morono Y."/>
            <person name="Uchiyama I."/>
            <person name="Ito T."/>
            <person name="Fujiyama A."/>
            <person name="Inagaki F."/>
            <person name="Takami H."/>
        </authorList>
    </citation>
    <scope>NUCLEOTIDE SEQUENCE</scope>
    <source>
        <strain evidence="1">Expedition CK06-06</strain>
    </source>
</reference>
<sequence>MADHAKKLATVVEAVKNLIPKKGESEKILREIKRIEQRDAAQQSETVIEEIEPSE</sequence>
<comment type="caution">
    <text evidence="1">The sequence shown here is derived from an EMBL/GenBank/DDBJ whole genome shotgun (WGS) entry which is preliminary data.</text>
</comment>
<gene>
    <name evidence="1" type="ORF">S12H4_28502</name>
</gene>
<evidence type="ECO:0000313" key="1">
    <source>
        <dbReference type="EMBL" id="GAI90147.1"/>
    </source>
</evidence>
<dbReference type="AlphaFoldDB" id="X1SAU6"/>
<organism evidence="1">
    <name type="scientific">marine sediment metagenome</name>
    <dbReference type="NCBI Taxonomy" id="412755"/>
    <lineage>
        <taxon>unclassified sequences</taxon>
        <taxon>metagenomes</taxon>
        <taxon>ecological metagenomes</taxon>
    </lineage>
</organism>